<reference evidence="5" key="1">
    <citation type="submission" date="2022-07" db="EMBL/GenBank/DDBJ databases">
        <title>Phylogenomic reconstructions and comparative analyses of Kickxellomycotina fungi.</title>
        <authorList>
            <person name="Reynolds N.K."/>
            <person name="Stajich J.E."/>
            <person name="Barry K."/>
            <person name="Grigoriev I.V."/>
            <person name="Crous P."/>
            <person name="Smith M.E."/>
        </authorList>
    </citation>
    <scope>NUCLEOTIDE SEQUENCE</scope>
    <source>
        <strain evidence="5">RSA 567</strain>
    </source>
</reference>
<evidence type="ECO:0000313" key="6">
    <source>
        <dbReference type="Proteomes" id="UP001151582"/>
    </source>
</evidence>
<feature type="non-terminal residue" evidence="5">
    <location>
        <position position="152"/>
    </location>
</feature>
<dbReference type="SUPFAM" id="SSF55961">
    <property type="entry name" value="Bet v1-like"/>
    <property type="match status" value="1"/>
</dbReference>
<dbReference type="GO" id="GO:0048039">
    <property type="term" value="F:ubiquinone binding"/>
    <property type="evidence" value="ECO:0007669"/>
    <property type="project" value="InterPro"/>
</dbReference>
<dbReference type="OrthoDB" id="292693at2759"/>
<feature type="domain" description="Coenzyme Q-binding protein COQ10 START" evidence="4">
    <location>
        <begin position="1"/>
        <end position="151"/>
    </location>
</feature>
<dbReference type="Proteomes" id="UP001151582">
    <property type="component" value="Unassembled WGS sequence"/>
</dbReference>
<evidence type="ECO:0000259" key="4">
    <source>
        <dbReference type="Pfam" id="PF03364"/>
    </source>
</evidence>
<evidence type="ECO:0000256" key="3">
    <source>
        <dbReference type="ARBA" id="ARBA00024947"/>
    </source>
</evidence>
<evidence type="ECO:0000313" key="5">
    <source>
        <dbReference type="EMBL" id="KAJ1968684.1"/>
    </source>
</evidence>
<dbReference type="CDD" id="cd07813">
    <property type="entry name" value="COQ10p_like"/>
    <property type="match status" value="1"/>
</dbReference>
<name>A0A9W8AUF7_9FUNG</name>
<dbReference type="PANTHER" id="PTHR12901">
    <property type="entry name" value="SPERM PROTEIN HOMOLOG"/>
    <property type="match status" value="1"/>
</dbReference>
<dbReference type="AlphaFoldDB" id="A0A9W8AUF7"/>
<proteinExistence type="inferred from homology"/>
<dbReference type="EMBL" id="JANBQB010002071">
    <property type="protein sequence ID" value="KAJ1968684.1"/>
    <property type="molecule type" value="Genomic_DNA"/>
</dbReference>
<comment type="function">
    <text evidence="3">Required for the function of coenzyme Q in the respiratory chain. May serve as a chaperone or may be involved in the transport of Q6 from its site of synthesis to the catalytic sites of the respiratory complexes.</text>
</comment>
<dbReference type="Pfam" id="PF03364">
    <property type="entry name" value="Polyketide_cyc"/>
    <property type="match status" value="1"/>
</dbReference>
<dbReference type="GO" id="GO:0005739">
    <property type="term" value="C:mitochondrion"/>
    <property type="evidence" value="ECO:0007669"/>
    <property type="project" value="TreeGrafter"/>
</dbReference>
<protein>
    <recommendedName>
        <fullName evidence="4">Coenzyme Q-binding protein COQ10 START domain-containing protein</fullName>
    </recommendedName>
</protein>
<dbReference type="InterPro" id="IPR005031">
    <property type="entry name" value="COQ10_START"/>
</dbReference>
<keyword evidence="6" id="KW-1185">Reference proteome</keyword>
<dbReference type="GO" id="GO:0045333">
    <property type="term" value="P:cellular respiration"/>
    <property type="evidence" value="ECO:0007669"/>
    <property type="project" value="InterPro"/>
</dbReference>
<evidence type="ECO:0000256" key="1">
    <source>
        <dbReference type="ARBA" id="ARBA00006885"/>
    </source>
</evidence>
<dbReference type="Gene3D" id="3.30.530.20">
    <property type="match status" value="1"/>
</dbReference>
<comment type="similarity">
    <text evidence="1">Belongs to the COQ10 family.</text>
</comment>
<comment type="subunit">
    <text evidence="2">Interacts with coenzyme Q.</text>
</comment>
<dbReference type="InterPro" id="IPR023393">
    <property type="entry name" value="START-like_dom_sf"/>
</dbReference>
<dbReference type="PANTHER" id="PTHR12901:SF10">
    <property type="entry name" value="COENZYME Q-BINDING PROTEIN COQ10, MITOCHONDRIAL"/>
    <property type="match status" value="1"/>
</dbReference>
<evidence type="ECO:0000256" key="2">
    <source>
        <dbReference type="ARBA" id="ARBA00011814"/>
    </source>
</evidence>
<accession>A0A9W8AUF7</accession>
<gene>
    <name evidence="5" type="ORF">H4R34_006243</name>
</gene>
<sequence>MYDVVSNVAEYRHFIPWCVNSVVLGTGAPSQQPCSVPEAKRAVVAHIVTQADLEVGFKAFREQYTSTVTCETPWRVEARSSNSHIFRTLTTSWDFIPYSITHPHGITPEDPSAPACLVRFNIEFEFASVLYSQISSVFFDQVCKEMIHAFKK</sequence>
<comment type="caution">
    <text evidence="5">The sequence shown here is derived from an EMBL/GenBank/DDBJ whole genome shotgun (WGS) entry which is preliminary data.</text>
</comment>
<organism evidence="5 6">
    <name type="scientific">Dimargaris verticillata</name>
    <dbReference type="NCBI Taxonomy" id="2761393"/>
    <lineage>
        <taxon>Eukaryota</taxon>
        <taxon>Fungi</taxon>
        <taxon>Fungi incertae sedis</taxon>
        <taxon>Zoopagomycota</taxon>
        <taxon>Kickxellomycotina</taxon>
        <taxon>Dimargaritomycetes</taxon>
        <taxon>Dimargaritales</taxon>
        <taxon>Dimargaritaceae</taxon>
        <taxon>Dimargaris</taxon>
    </lineage>
</organism>
<dbReference type="InterPro" id="IPR044996">
    <property type="entry name" value="COQ10-like"/>
</dbReference>